<organism evidence="1 2">
    <name type="scientific">Panagrolaimus sp. JU765</name>
    <dbReference type="NCBI Taxonomy" id="591449"/>
    <lineage>
        <taxon>Eukaryota</taxon>
        <taxon>Metazoa</taxon>
        <taxon>Ecdysozoa</taxon>
        <taxon>Nematoda</taxon>
        <taxon>Chromadorea</taxon>
        <taxon>Rhabditida</taxon>
        <taxon>Tylenchina</taxon>
        <taxon>Panagrolaimomorpha</taxon>
        <taxon>Panagrolaimoidea</taxon>
        <taxon>Panagrolaimidae</taxon>
        <taxon>Panagrolaimus</taxon>
    </lineage>
</organism>
<protein>
    <submittedName>
        <fullName evidence="2">Uncharacterized protein</fullName>
    </submittedName>
</protein>
<dbReference type="Proteomes" id="UP000887576">
    <property type="component" value="Unplaced"/>
</dbReference>
<evidence type="ECO:0000313" key="2">
    <source>
        <dbReference type="WBParaSite" id="JU765_v2.g2128.t1"/>
    </source>
</evidence>
<accession>A0AC34QZY7</accession>
<reference evidence="2" key="1">
    <citation type="submission" date="2022-11" db="UniProtKB">
        <authorList>
            <consortium name="WormBaseParasite"/>
        </authorList>
    </citation>
    <scope>IDENTIFICATION</scope>
</reference>
<dbReference type="WBParaSite" id="JU765_v2.g2128.t1">
    <property type="protein sequence ID" value="JU765_v2.g2128.t1"/>
    <property type="gene ID" value="JU765_v2.g2128"/>
</dbReference>
<evidence type="ECO:0000313" key="1">
    <source>
        <dbReference type="Proteomes" id="UP000887576"/>
    </source>
</evidence>
<sequence length="217" mass="24358">GLTVNRTIINSGKWRESCLTNPENVCFIPNSCCKNDFIKKDGYQTCNLGSINVTTNQYEPMYKKQIFMNGCVTKISDEIYNWSLLIFGFGLGLFFTWFMLIILLSLAIAEISGMGTVDPRTQMVDASTLRSIVPFGPEGDDGCCCCGIWPTVNEPNHFDELENDRQVWEKIEKGKLLNENDLTSDTNSFGVFLPEFAVDLTDEKIGNGKTNKRSSTK</sequence>
<proteinExistence type="predicted"/>
<name>A0AC34QZY7_9BILA</name>